<proteinExistence type="predicted"/>
<keyword evidence="3" id="KW-1185">Reference proteome</keyword>
<protein>
    <submittedName>
        <fullName evidence="2">Uncharacterized protein</fullName>
    </submittedName>
</protein>
<accession>A0AAW1ET76</accession>
<feature type="region of interest" description="Disordered" evidence="1">
    <location>
        <begin position="1"/>
        <end position="31"/>
    </location>
</feature>
<reference evidence="2 3" key="1">
    <citation type="journal article" date="2024" name="Genome Biol. Evol.">
        <title>Chromosome-level genome assembly of the viviparous eelpout Zoarces viviparus.</title>
        <authorList>
            <person name="Fuhrmann N."/>
            <person name="Brasseur M.V."/>
            <person name="Bakowski C.E."/>
            <person name="Podsiadlowski L."/>
            <person name="Prost S."/>
            <person name="Krehenwinkel H."/>
            <person name="Mayer C."/>
        </authorList>
    </citation>
    <scope>NUCLEOTIDE SEQUENCE [LARGE SCALE GENOMIC DNA]</scope>
    <source>
        <strain evidence="2">NO-MEL_2022_Ind0_liver</strain>
    </source>
</reference>
<dbReference type="Proteomes" id="UP001488805">
    <property type="component" value="Unassembled WGS sequence"/>
</dbReference>
<organism evidence="2 3">
    <name type="scientific">Zoarces viviparus</name>
    <name type="common">Viviparous eelpout</name>
    <name type="synonym">Blennius viviparus</name>
    <dbReference type="NCBI Taxonomy" id="48416"/>
    <lineage>
        <taxon>Eukaryota</taxon>
        <taxon>Metazoa</taxon>
        <taxon>Chordata</taxon>
        <taxon>Craniata</taxon>
        <taxon>Vertebrata</taxon>
        <taxon>Euteleostomi</taxon>
        <taxon>Actinopterygii</taxon>
        <taxon>Neopterygii</taxon>
        <taxon>Teleostei</taxon>
        <taxon>Neoteleostei</taxon>
        <taxon>Acanthomorphata</taxon>
        <taxon>Eupercaria</taxon>
        <taxon>Perciformes</taxon>
        <taxon>Cottioidei</taxon>
        <taxon>Zoarcales</taxon>
        <taxon>Zoarcidae</taxon>
        <taxon>Zoarcinae</taxon>
        <taxon>Zoarces</taxon>
    </lineage>
</organism>
<evidence type="ECO:0000313" key="2">
    <source>
        <dbReference type="EMBL" id="KAK9525522.1"/>
    </source>
</evidence>
<dbReference type="EMBL" id="JBCEZU010000134">
    <property type="protein sequence ID" value="KAK9525522.1"/>
    <property type="molecule type" value="Genomic_DNA"/>
</dbReference>
<evidence type="ECO:0000313" key="3">
    <source>
        <dbReference type="Proteomes" id="UP001488805"/>
    </source>
</evidence>
<sequence length="94" mass="10626">MSCPSATARHGAFERGYPRRLRPDCPAPGPDHRAVLPHKRVELAGLTSLDVTIPAHHSEEQRTGFYRLTEDPQGSILLRMHSLRYPFLKRVSVL</sequence>
<name>A0AAW1ET76_ZOAVI</name>
<feature type="compositionally biased region" description="Basic and acidic residues" evidence="1">
    <location>
        <begin position="11"/>
        <end position="23"/>
    </location>
</feature>
<comment type="caution">
    <text evidence="2">The sequence shown here is derived from an EMBL/GenBank/DDBJ whole genome shotgun (WGS) entry which is preliminary data.</text>
</comment>
<gene>
    <name evidence="2" type="ORF">VZT92_016217</name>
</gene>
<evidence type="ECO:0000256" key="1">
    <source>
        <dbReference type="SAM" id="MobiDB-lite"/>
    </source>
</evidence>
<dbReference type="AlphaFoldDB" id="A0AAW1ET76"/>